<protein>
    <submittedName>
        <fullName evidence="1">Uncharacterized protein</fullName>
    </submittedName>
</protein>
<dbReference type="AlphaFoldDB" id="A0A9P0LLL7"/>
<dbReference type="EMBL" id="CAKOFQ010007243">
    <property type="protein sequence ID" value="CAH1995901.1"/>
    <property type="molecule type" value="Genomic_DNA"/>
</dbReference>
<proteinExistence type="predicted"/>
<keyword evidence="2" id="KW-1185">Reference proteome</keyword>
<gene>
    <name evidence="1" type="ORF">ACAOBT_LOCUS22909</name>
</gene>
<dbReference type="OrthoDB" id="6783391at2759"/>
<dbReference type="Proteomes" id="UP001152888">
    <property type="component" value="Unassembled WGS sequence"/>
</dbReference>
<evidence type="ECO:0000313" key="2">
    <source>
        <dbReference type="Proteomes" id="UP001152888"/>
    </source>
</evidence>
<comment type="caution">
    <text evidence="1">The sequence shown here is derived from an EMBL/GenBank/DDBJ whole genome shotgun (WGS) entry which is preliminary data.</text>
</comment>
<reference evidence="1" key="1">
    <citation type="submission" date="2022-03" db="EMBL/GenBank/DDBJ databases">
        <authorList>
            <person name="Sayadi A."/>
        </authorList>
    </citation>
    <scope>NUCLEOTIDE SEQUENCE</scope>
</reference>
<accession>A0A9P0LLL7</accession>
<evidence type="ECO:0000313" key="1">
    <source>
        <dbReference type="EMBL" id="CAH1995901.1"/>
    </source>
</evidence>
<name>A0A9P0LLL7_ACAOB</name>
<sequence length="28" mass="3322">MAFLCRDQNLNSDFGMVWAHHHPDLPRL</sequence>
<organism evidence="1 2">
    <name type="scientific">Acanthoscelides obtectus</name>
    <name type="common">Bean weevil</name>
    <name type="synonym">Bruchus obtectus</name>
    <dbReference type="NCBI Taxonomy" id="200917"/>
    <lineage>
        <taxon>Eukaryota</taxon>
        <taxon>Metazoa</taxon>
        <taxon>Ecdysozoa</taxon>
        <taxon>Arthropoda</taxon>
        <taxon>Hexapoda</taxon>
        <taxon>Insecta</taxon>
        <taxon>Pterygota</taxon>
        <taxon>Neoptera</taxon>
        <taxon>Endopterygota</taxon>
        <taxon>Coleoptera</taxon>
        <taxon>Polyphaga</taxon>
        <taxon>Cucujiformia</taxon>
        <taxon>Chrysomeloidea</taxon>
        <taxon>Chrysomelidae</taxon>
        <taxon>Bruchinae</taxon>
        <taxon>Bruchini</taxon>
        <taxon>Acanthoscelides</taxon>
    </lineage>
</organism>